<dbReference type="Gene3D" id="1.10.530.10">
    <property type="match status" value="1"/>
</dbReference>
<dbReference type="AlphaFoldDB" id="A0A2S3ZQG8"/>
<sequence>MSARGRWADWVPLGLFLVLTAWLVGGALLQSVGGPGESRTDWSSSAVESSSAAAPAVLLPAPAPTASVGQPGNVAVGTSVLVGVPAAGLVSADWARAAASATGIPHRALLGYAGAALRLASEQPSCRLGWTTLAALGSIESDHGSHDGSAIGADGVAAPGIYGPLLDGSEYDVFVDTDAGRWDGNTEFDRAVGPLQFIPATWDRWGADGNGDGTADPQQIDDAALATGRYLCDSGDLSAATAWRAAVYSYNHVESYVDSVAVAANGYAARMP</sequence>
<evidence type="ECO:0000313" key="1">
    <source>
        <dbReference type="EMBL" id="POH71413.1"/>
    </source>
</evidence>
<gene>
    <name evidence="1" type="ORF">C3B59_00630</name>
</gene>
<comment type="caution">
    <text evidence="1">The sequence shown here is derived from an EMBL/GenBank/DDBJ whole genome shotgun (WGS) entry which is preliminary data.</text>
</comment>
<dbReference type="InterPro" id="IPR043426">
    <property type="entry name" value="MltB-like"/>
</dbReference>
<accession>A0A2S3ZQG8</accession>
<dbReference type="Proteomes" id="UP000237104">
    <property type="component" value="Unassembled WGS sequence"/>
</dbReference>
<protein>
    <submittedName>
        <fullName evidence="1">Murein transglycosylase</fullName>
    </submittedName>
</protein>
<dbReference type="SUPFAM" id="SSF53955">
    <property type="entry name" value="Lysozyme-like"/>
    <property type="match status" value="1"/>
</dbReference>
<dbReference type="EMBL" id="PPXF01000009">
    <property type="protein sequence ID" value="POH71413.1"/>
    <property type="molecule type" value="Genomic_DNA"/>
</dbReference>
<dbReference type="PANTHER" id="PTHR30163">
    <property type="entry name" value="MEMBRANE-BOUND LYTIC MUREIN TRANSGLYCOSYLASE B"/>
    <property type="match status" value="1"/>
</dbReference>
<reference evidence="1 2" key="1">
    <citation type="submission" date="2018-01" db="EMBL/GenBank/DDBJ databases">
        <title>Cryobacterium sp. nov., from glaciers in China.</title>
        <authorList>
            <person name="Liu Q."/>
            <person name="Xin Y.-H."/>
        </authorList>
    </citation>
    <scope>NUCLEOTIDE SEQUENCE [LARGE SCALE GENOMIC DNA]</scope>
    <source>
        <strain evidence="1 2">TMB1-8</strain>
    </source>
</reference>
<dbReference type="InterPro" id="IPR023346">
    <property type="entry name" value="Lysozyme-like_dom_sf"/>
</dbReference>
<evidence type="ECO:0000313" key="2">
    <source>
        <dbReference type="Proteomes" id="UP000237104"/>
    </source>
</evidence>
<dbReference type="GO" id="GO:0008933">
    <property type="term" value="F:peptidoglycan lytic transglycosylase activity"/>
    <property type="evidence" value="ECO:0007669"/>
    <property type="project" value="TreeGrafter"/>
</dbReference>
<name>A0A2S3ZQG8_9MICO</name>
<dbReference type="RefSeq" id="WP_103429577.1">
    <property type="nucleotide sequence ID" value="NZ_PPXF01000009.1"/>
</dbReference>
<organism evidence="1 2">
    <name type="scientific">Cryobacterium zongtaii</name>
    <dbReference type="NCBI Taxonomy" id="1259217"/>
    <lineage>
        <taxon>Bacteria</taxon>
        <taxon>Bacillati</taxon>
        <taxon>Actinomycetota</taxon>
        <taxon>Actinomycetes</taxon>
        <taxon>Micrococcales</taxon>
        <taxon>Microbacteriaceae</taxon>
        <taxon>Cryobacterium</taxon>
    </lineage>
</organism>
<proteinExistence type="predicted"/>
<dbReference type="GO" id="GO:0009253">
    <property type="term" value="P:peptidoglycan catabolic process"/>
    <property type="evidence" value="ECO:0007669"/>
    <property type="project" value="TreeGrafter"/>
</dbReference>
<dbReference type="PANTHER" id="PTHR30163:SF8">
    <property type="entry name" value="LYTIC MUREIN TRANSGLYCOSYLASE"/>
    <property type="match status" value="1"/>
</dbReference>